<proteinExistence type="predicted"/>
<feature type="region of interest" description="Disordered" evidence="1">
    <location>
        <begin position="408"/>
        <end position="455"/>
    </location>
</feature>
<accession>A0A167KAX5</accession>
<feature type="compositionally biased region" description="Basic and acidic residues" evidence="1">
    <location>
        <begin position="183"/>
        <end position="192"/>
    </location>
</feature>
<gene>
    <name evidence="2" type="ORF">NOR_00062</name>
</gene>
<feature type="region of interest" description="Disordered" evidence="1">
    <location>
        <begin position="598"/>
        <end position="626"/>
    </location>
</feature>
<evidence type="ECO:0000313" key="2">
    <source>
        <dbReference type="EMBL" id="OAA51469.1"/>
    </source>
</evidence>
<feature type="region of interest" description="Disordered" evidence="1">
    <location>
        <begin position="131"/>
        <end position="198"/>
    </location>
</feature>
<organism evidence="2 3">
    <name type="scientific">Metarhizium rileyi (strain RCEF 4871)</name>
    <name type="common">Nomuraea rileyi</name>
    <dbReference type="NCBI Taxonomy" id="1649241"/>
    <lineage>
        <taxon>Eukaryota</taxon>
        <taxon>Fungi</taxon>
        <taxon>Dikarya</taxon>
        <taxon>Ascomycota</taxon>
        <taxon>Pezizomycotina</taxon>
        <taxon>Sordariomycetes</taxon>
        <taxon>Hypocreomycetidae</taxon>
        <taxon>Hypocreales</taxon>
        <taxon>Clavicipitaceae</taxon>
        <taxon>Metarhizium</taxon>
    </lineage>
</organism>
<evidence type="ECO:0000256" key="1">
    <source>
        <dbReference type="SAM" id="MobiDB-lite"/>
    </source>
</evidence>
<feature type="compositionally biased region" description="Polar residues" evidence="1">
    <location>
        <begin position="436"/>
        <end position="455"/>
    </location>
</feature>
<reference evidence="2 3" key="1">
    <citation type="journal article" date="2016" name="Genome Biol. Evol.">
        <title>Divergent and convergent evolution of fungal pathogenicity.</title>
        <authorList>
            <person name="Shang Y."/>
            <person name="Xiao G."/>
            <person name="Zheng P."/>
            <person name="Cen K."/>
            <person name="Zhan S."/>
            <person name="Wang C."/>
        </authorList>
    </citation>
    <scope>NUCLEOTIDE SEQUENCE [LARGE SCALE GENOMIC DNA]</scope>
    <source>
        <strain evidence="2 3">RCEF 4871</strain>
    </source>
</reference>
<dbReference type="AlphaFoldDB" id="A0A167KAX5"/>
<protein>
    <submittedName>
        <fullName evidence="2">Uncharacterized protein</fullName>
    </submittedName>
</protein>
<dbReference type="OrthoDB" id="1703270at2759"/>
<dbReference type="STRING" id="1081105.A0A167KAX5"/>
<dbReference type="Proteomes" id="UP000243498">
    <property type="component" value="Unassembled WGS sequence"/>
</dbReference>
<name>A0A167KAX5_METRR</name>
<feature type="compositionally biased region" description="Polar residues" evidence="1">
    <location>
        <begin position="160"/>
        <end position="182"/>
    </location>
</feature>
<feature type="compositionally biased region" description="Basic and acidic residues" evidence="1">
    <location>
        <begin position="148"/>
        <end position="159"/>
    </location>
</feature>
<feature type="compositionally biased region" description="Basic and acidic residues" evidence="1">
    <location>
        <begin position="598"/>
        <end position="611"/>
    </location>
</feature>
<sequence length="673" mass="74356">MDPSSSAVALDDDAHGPLLETSTLEQICLQTAAQSYIPSQPLTPHQTPFHGFSSLYTAMPPGSYAGPQHGWSMPLWYSPVAVTGRYCPTPPYPPATSFMYGSVVPNLAYNTDKAFHTVAAASISGVGDNLDIEQTRTRPRTRAAKQKPSNETRMNRHGDGSSQNLVPTSEFLPSTTSNGTEESVSRQNREANVKQPTFVDTSHELIRHGHCLNDDFDGSLSSAIQQGPICSKSPSPPWSESGLPLFSSTFRVQSASMIDIAKSQGSLCTPADTVPVNRRYIEAALQPRNACRTAALLGSSKPRKTPSQETEPLLRPEMKNCDLKEAQALLKAASTNVKRSIIAGPVKLSKKAESRHVRAQYLDSYASEEEWPRLGKRIMGDSAPAISRIPHLKVHIRDVAPDASMAMRRSRSEDGTAANTTKKTSHKGAFNAIKGPTQSSVASRVSEGSWSQSKRWMSQETKERMGFHKTMQNLHHIGADKSPFVPQTPLELTAFRAEMAEIRKRRLSREVKWRMSTLERRRALANDPNEQHMEVASLLEGKKLPDKLSAVFASQNCFRDYISHDDAQWVTWPSLAELKGVGDKRSGRHERYLPLPKLKTDATEKATHQGEDFDPTDETGHGGTESMKADTRFIRSLSHVAESLSLQTPELAFDDLPGYLQRAMIEMEQELDD</sequence>
<evidence type="ECO:0000313" key="3">
    <source>
        <dbReference type="Proteomes" id="UP000243498"/>
    </source>
</evidence>
<keyword evidence="3" id="KW-1185">Reference proteome</keyword>
<comment type="caution">
    <text evidence="2">The sequence shown here is derived from an EMBL/GenBank/DDBJ whole genome shotgun (WGS) entry which is preliminary data.</text>
</comment>
<dbReference type="EMBL" id="AZHC01000001">
    <property type="protein sequence ID" value="OAA51469.1"/>
    <property type="molecule type" value="Genomic_DNA"/>
</dbReference>